<dbReference type="PANTHER" id="PTHR11675">
    <property type="entry name" value="N-ACETYLGALACTOSAMINYLTRANSFERASE"/>
    <property type="match status" value="1"/>
</dbReference>
<keyword evidence="4" id="KW-1185">Reference proteome</keyword>
<protein>
    <submittedName>
        <fullName evidence="3">Uncharacterized protein</fullName>
    </submittedName>
</protein>
<evidence type="ECO:0000313" key="3">
    <source>
        <dbReference type="EMBL" id="KAK1343490.1"/>
    </source>
</evidence>
<proteinExistence type="predicted"/>
<dbReference type="GO" id="GO:0004653">
    <property type="term" value="F:polypeptide N-acetylgalactosaminyltransferase activity"/>
    <property type="evidence" value="ECO:0007669"/>
    <property type="project" value="TreeGrafter"/>
</dbReference>
<feature type="compositionally biased region" description="Basic and acidic residues" evidence="2">
    <location>
        <begin position="18"/>
        <end position="30"/>
    </location>
</feature>
<dbReference type="GO" id="GO:0005794">
    <property type="term" value="C:Golgi apparatus"/>
    <property type="evidence" value="ECO:0007669"/>
    <property type="project" value="TreeGrafter"/>
</dbReference>
<evidence type="ECO:0000256" key="1">
    <source>
        <dbReference type="ARBA" id="ARBA00023157"/>
    </source>
</evidence>
<name>A0AA40I6M5_CNENI</name>
<dbReference type="Proteomes" id="UP001177744">
    <property type="component" value="Unassembled WGS sequence"/>
</dbReference>
<dbReference type="Gene3D" id="3.90.550.10">
    <property type="entry name" value="Spore Coat Polysaccharide Biosynthesis Protein SpsA, Chain A"/>
    <property type="match status" value="1"/>
</dbReference>
<sequence>MQGLGDVSYVADPGPRLRHQDRDGNPDRIARNRKTIVCPMIDVIDHDDFRYETQAGDAMRGAFDWEMYYKRIPIPPELQKADPSDPFE</sequence>
<evidence type="ECO:0000313" key="4">
    <source>
        <dbReference type="Proteomes" id="UP001177744"/>
    </source>
</evidence>
<dbReference type="GO" id="GO:0006493">
    <property type="term" value="P:protein O-linked glycosylation"/>
    <property type="evidence" value="ECO:0007669"/>
    <property type="project" value="TreeGrafter"/>
</dbReference>
<dbReference type="AlphaFoldDB" id="A0AA40I6M5"/>
<evidence type="ECO:0000256" key="2">
    <source>
        <dbReference type="SAM" id="MobiDB-lite"/>
    </source>
</evidence>
<gene>
    <name evidence="3" type="ORF">QTO34_016270</name>
</gene>
<dbReference type="PANTHER" id="PTHR11675:SF41">
    <property type="entry name" value="POLYPEPTIDE N-ACETYLGALACTOSAMINYLTRANSFERASE 10"/>
    <property type="match status" value="1"/>
</dbReference>
<dbReference type="EMBL" id="JAULJE010000005">
    <property type="protein sequence ID" value="KAK1343490.1"/>
    <property type="molecule type" value="Genomic_DNA"/>
</dbReference>
<keyword evidence="1" id="KW-1015">Disulfide bond</keyword>
<dbReference type="InterPro" id="IPR029044">
    <property type="entry name" value="Nucleotide-diphossugar_trans"/>
</dbReference>
<accession>A0AA40I6M5</accession>
<feature type="region of interest" description="Disordered" evidence="2">
    <location>
        <begin position="1"/>
        <end position="30"/>
    </location>
</feature>
<organism evidence="3 4">
    <name type="scientific">Cnephaeus nilssonii</name>
    <name type="common">Northern bat</name>
    <name type="synonym">Eptesicus nilssonii</name>
    <dbReference type="NCBI Taxonomy" id="3371016"/>
    <lineage>
        <taxon>Eukaryota</taxon>
        <taxon>Metazoa</taxon>
        <taxon>Chordata</taxon>
        <taxon>Craniata</taxon>
        <taxon>Vertebrata</taxon>
        <taxon>Euteleostomi</taxon>
        <taxon>Mammalia</taxon>
        <taxon>Eutheria</taxon>
        <taxon>Laurasiatheria</taxon>
        <taxon>Chiroptera</taxon>
        <taxon>Yangochiroptera</taxon>
        <taxon>Vespertilionidae</taxon>
        <taxon>Cnephaeus</taxon>
    </lineage>
</organism>
<reference evidence="3" key="1">
    <citation type="submission" date="2023-06" db="EMBL/GenBank/DDBJ databases">
        <title>Reference genome for the Northern bat (Eptesicus nilssonii), a most northern bat species.</title>
        <authorList>
            <person name="Laine V.N."/>
            <person name="Pulliainen A.T."/>
            <person name="Lilley T.M."/>
        </authorList>
    </citation>
    <scope>NUCLEOTIDE SEQUENCE</scope>
    <source>
        <strain evidence="3">BLF_Eptnil</strain>
        <tissue evidence="3">Kidney</tissue>
    </source>
</reference>
<comment type="caution">
    <text evidence="3">The sequence shown here is derived from an EMBL/GenBank/DDBJ whole genome shotgun (WGS) entry which is preliminary data.</text>
</comment>